<dbReference type="EMBL" id="JAPDRL010000305">
    <property type="protein sequence ID" value="KAJ9653635.1"/>
    <property type="molecule type" value="Genomic_DNA"/>
</dbReference>
<name>A0ABQ9NF71_9PEZI</name>
<comment type="caution">
    <text evidence="3">The sequence shown here is derived from an EMBL/GenBank/DDBJ whole genome shotgun (WGS) entry which is preliminary data.</text>
</comment>
<gene>
    <name evidence="3" type="ORF">H2201_009120</name>
</gene>
<evidence type="ECO:0000256" key="2">
    <source>
        <dbReference type="SAM" id="Phobius"/>
    </source>
</evidence>
<organism evidence="3 4">
    <name type="scientific">Coniosporium apollinis</name>
    <dbReference type="NCBI Taxonomy" id="61459"/>
    <lineage>
        <taxon>Eukaryota</taxon>
        <taxon>Fungi</taxon>
        <taxon>Dikarya</taxon>
        <taxon>Ascomycota</taxon>
        <taxon>Pezizomycotina</taxon>
        <taxon>Dothideomycetes</taxon>
        <taxon>Dothideomycetes incertae sedis</taxon>
        <taxon>Coniosporium</taxon>
    </lineage>
</organism>
<evidence type="ECO:0000313" key="3">
    <source>
        <dbReference type="EMBL" id="KAJ9653635.1"/>
    </source>
</evidence>
<dbReference type="Proteomes" id="UP001172684">
    <property type="component" value="Unassembled WGS sequence"/>
</dbReference>
<keyword evidence="2" id="KW-0472">Membrane</keyword>
<keyword evidence="2" id="KW-0812">Transmembrane</keyword>
<keyword evidence="2" id="KW-1133">Transmembrane helix</keyword>
<reference evidence="3" key="1">
    <citation type="submission" date="2022-10" db="EMBL/GenBank/DDBJ databases">
        <title>Culturing micro-colonial fungi from biological soil crusts in the Mojave desert and describing Neophaeococcomyces mojavensis, and introducing the new genera and species Taxawa tesnikishii.</title>
        <authorList>
            <person name="Kurbessoian T."/>
            <person name="Stajich J.E."/>
        </authorList>
    </citation>
    <scope>NUCLEOTIDE SEQUENCE</scope>
    <source>
        <strain evidence="3">TK_1</strain>
    </source>
</reference>
<evidence type="ECO:0000256" key="1">
    <source>
        <dbReference type="SAM" id="MobiDB-lite"/>
    </source>
</evidence>
<dbReference type="InterPro" id="IPR052413">
    <property type="entry name" value="SUR7_domain"/>
</dbReference>
<dbReference type="PANTHER" id="PTHR28019:SF3">
    <property type="entry name" value="INTEGRAL MEMBRANE PROTEIN (AFU_ORTHOLOGUE AFUA_6G07470)"/>
    <property type="match status" value="1"/>
</dbReference>
<proteinExistence type="predicted"/>
<feature type="transmembrane region" description="Helical" evidence="2">
    <location>
        <begin position="7"/>
        <end position="32"/>
    </location>
</feature>
<feature type="compositionally biased region" description="Basic and acidic residues" evidence="1">
    <location>
        <begin position="279"/>
        <end position="294"/>
    </location>
</feature>
<sequence>MSKFAHYAYVAAPILLSLASTVCIVVVSFASYRPHPGSIDGFEFAVIDASKVKAIVYDDTYYGLPDSYDYSKHKDFYFIYLWNYCSGTLHGGRRVTDFCSKPRHLLFDLFGFWKSWGISVQKGGVNFYWLEQGPWMLYVAYVVAWALKVVELLACVATARRWGLRVTAMLSVLATLAILTTSIIAQVTFGTLVSRADDDDIDITAESGKIIYILNWLATSFSSAATVLWCYRVWTRRPGPKRQRTLVEKTPYTYEQMSHSNIDLRGRDTAKLLPNAVVGEERKEHNNGRYEPFRRPPAMQVEELEELEELEKME</sequence>
<protein>
    <recommendedName>
        <fullName evidence="5">Integral membrane protein</fullName>
    </recommendedName>
</protein>
<feature type="transmembrane region" description="Helical" evidence="2">
    <location>
        <begin position="168"/>
        <end position="190"/>
    </location>
</feature>
<dbReference type="Pfam" id="PF06687">
    <property type="entry name" value="SUR7"/>
    <property type="match status" value="1"/>
</dbReference>
<feature type="transmembrane region" description="Helical" evidence="2">
    <location>
        <begin position="210"/>
        <end position="234"/>
    </location>
</feature>
<dbReference type="InterPro" id="IPR009571">
    <property type="entry name" value="SUR7/Rim9-like_fungi"/>
</dbReference>
<accession>A0ABQ9NF71</accession>
<feature type="region of interest" description="Disordered" evidence="1">
    <location>
        <begin position="277"/>
        <end position="298"/>
    </location>
</feature>
<evidence type="ECO:0008006" key="5">
    <source>
        <dbReference type="Google" id="ProtNLM"/>
    </source>
</evidence>
<keyword evidence="4" id="KW-1185">Reference proteome</keyword>
<dbReference type="PANTHER" id="PTHR28019">
    <property type="entry name" value="CELL MEMBRANE PROTEIN YLR413W-RELATED"/>
    <property type="match status" value="1"/>
</dbReference>
<feature type="transmembrane region" description="Helical" evidence="2">
    <location>
        <begin position="135"/>
        <end position="156"/>
    </location>
</feature>
<evidence type="ECO:0000313" key="4">
    <source>
        <dbReference type="Proteomes" id="UP001172684"/>
    </source>
</evidence>